<evidence type="ECO:0000313" key="2">
    <source>
        <dbReference type="EMBL" id="CUG62158.1"/>
    </source>
</evidence>
<evidence type="ECO:0000256" key="1">
    <source>
        <dbReference type="SAM" id="MobiDB-lite"/>
    </source>
</evidence>
<dbReference type="AlphaFoldDB" id="A0A0S4J7X6"/>
<protein>
    <submittedName>
        <fullName evidence="2">PX domain-containing protein kinase, putative</fullName>
    </submittedName>
</protein>
<proteinExistence type="predicted"/>
<feature type="compositionally biased region" description="Low complexity" evidence="1">
    <location>
        <begin position="479"/>
        <end position="489"/>
    </location>
</feature>
<dbReference type="OrthoDB" id="41200at2759"/>
<organism evidence="2 3">
    <name type="scientific">Bodo saltans</name>
    <name type="common">Flagellated protozoan</name>
    <dbReference type="NCBI Taxonomy" id="75058"/>
    <lineage>
        <taxon>Eukaryota</taxon>
        <taxon>Discoba</taxon>
        <taxon>Euglenozoa</taxon>
        <taxon>Kinetoplastea</taxon>
        <taxon>Metakinetoplastina</taxon>
        <taxon>Eubodonida</taxon>
        <taxon>Bodonidae</taxon>
        <taxon>Bodo</taxon>
    </lineage>
</organism>
<name>A0A0S4J7X6_BODSA</name>
<dbReference type="PANTHER" id="PTHR46345:SF8">
    <property type="entry name" value="FORMIN 3, ISOFORM B"/>
    <property type="match status" value="1"/>
</dbReference>
<dbReference type="InterPro" id="IPR011009">
    <property type="entry name" value="Kinase-like_dom_sf"/>
</dbReference>
<feature type="region of interest" description="Disordered" evidence="1">
    <location>
        <begin position="446"/>
        <end position="560"/>
    </location>
</feature>
<dbReference type="VEuPathDB" id="TriTrypDB:BSAL_05670"/>
<dbReference type="SUPFAM" id="SSF56112">
    <property type="entry name" value="Protein kinase-like (PK-like)"/>
    <property type="match status" value="1"/>
</dbReference>
<gene>
    <name evidence="2" type="ORF">BSAL_05670</name>
</gene>
<dbReference type="PANTHER" id="PTHR46345">
    <property type="entry name" value="INVERTED FORMIN-2"/>
    <property type="match status" value="1"/>
</dbReference>
<dbReference type="OMA" id="PLQDIGH"/>
<feature type="compositionally biased region" description="Pro residues" evidence="1">
    <location>
        <begin position="546"/>
        <end position="560"/>
    </location>
</feature>
<evidence type="ECO:0000313" key="3">
    <source>
        <dbReference type="Proteomes" id="UP000051952"/>
    </source>
</evidence>
<dbReference type="Gene3D" id="3.30.200.20">
    <property type="entry name" value="Phosphorylase Kinase, domain 1"/>
    <property type="match status" value="1"/>
</dbReference>
<keyword evidence="2" id="KW-0418">Kinase</keyword>
<keyword evidence="3" id="KW-1185">Reference proteome</keyword>
<sequence length="560" mass="60690">MFGANDPAFIERRRRELETFVHAVRSNRFLVADLEFLTLIGFDTAKSALALEAKQQSPARQHSPRGARVSKQVVEVPHEDLPTQLWVRPSLQLHDEANLLAAQQFLRSTPYTLDRPLLQISFRPSRKTFFLLKDTTGSVDYILSVIQPVGELTIEIGDGKRVANIERLLGALSGSFLTPVAHASIVAGRLFIVRKASKRGSLRDRMYDASWSEDCVKKFSSKGKPFKKDEIAMYGKQILCGLRALHDYNIPYPVHLGNCILESGGLVTLVDIEDHLFGLSMYPCVLPFIDGEPAARTHLDILRFGALLIEMSLGTPLTTVREAELVGWHGSPYGDDEEALSVTALEQSLPKTVPKEVVDVLKVIFSNRVIDCGTLLDLPYFRAAKMKGELKEMENPAFQHPAMKLKRKDVDLFAESSSKWQTFVDAAKLLASRGAEERQALRELKKKAKGYTYQSPSKGEGSPAKGVPSTSPSPPPASALPSIQQAASAPPLPSAPPPPAQGAPPPPPPPPPAKGAPPPPPPPPAKGAPPPQPPPPPAKSASAAGGPPPPPPLPPPPPRK</sequence>
<keyword evidence="2" id="KW-0808">Transferase</keyword>
<feature type="compositionally biased region" description="Pro residues" evidence="1">
    <location>
        <begin position="490"/>
        <end position="538"/>
    </location>
</feature>
<dbReference type="Proteomes" id="UP000051952">
    <property type="component" value="Unassembled WGS sequence"/>
</dbReference>
<dbReference type="Gene3D" id="1.10.510.10">
    <property type="entry name" value="Transferase(Phosphotransferase) domain 1"/>
    <property type="match status" value="1"/>
</dbReference>
<dbReference type="EMBL" id="CYKH01000903">
    <property type="protein sequence ID" value="CUG62158.1"/>
    <property type="molecule type" value="Genomic_DNA"/>
</dbReference>
<reference evidence="3" key="1">
    <citation type="submission" date="2015-09" db="EMBL/GenBank/DDBJ databases">
        <authorList>
            <consortium name="Pathogen Informatics"/>
        </authorList>
    </citation>
    <scope>NUCLEOTIDE SEQUENCE [LARGE SCALE GENOMIC DNA]</scope>
    <source>
        <strain evidence="3">Lake Konstanz</strain>
    </source>
</reference>
<accession>A0A0S4J7X6</accession>
<dbReference type="GO" id="GO:0016301">
    <property type="term" value="F:kinase activity"/>
    <property type="evidence" value="ECO:0007669"/>
    <property type="project" value="UniProtKB-KW"/>
</dbReference>